<dbReference type="PANTHER" id="PTHR43100">
    <property type="entry name" value="GLUTAMATE SYNTHASE [NADPH] SMALL CHAIN"/>
    <property type="match status" value="1"/>
</dbReference>
<comment type="caution">
    <text evidence="7">The sequence shown here is derived from an EMBL/GenBank/DDBJ whole genome shotgun (WGS) entry which is preliminary data.</text>
</comment>
<organism evidence="7 8">
    <name type="scientific">Intestinicryptomonas porci</name>
    <dbReference type="NCBI Taxonomy" id="2926320"/>
    <lineage>
        <taxon>Bacteria</taxon>
        <taxon>Pseudomonadati</taxon>
        <taxon>Verrucomicrobiota</taxon>
        <taxon>Opitutia</taxon>
        <taxon>Opitutales</taxon>
        <taxon>Intestinicryptomonaceae</taxon>
        <taxon>Intestinicryptomonas</taxon>
    </lineage>
</organism>
<dbReference type="Gene3D" id="1.10.1060.10">
    <property type="entry name" value="Alpha-helical ferredoxin"/>
    <property type="match status" value="1"/>
</dbReference>
<dbReference type="Pfam" id="PF14691">
    <property type="entry name" value="Fer4_20"/>
    <property type="match status" value="1"/>
</dbReference>
<comment type="pathway">
    <text evidence="4">Amino-acid biosynthesis.</text>
</comment>
<dbReference type="PANTHER" id="PTHR43100:SF3">
    <property type="entry name" value="FAD_NAD(P)-BINDING DOMAIN-CONTAINING PROTEIN"/>
    <property type="match status" value="1"/>
</dbReference>
<dbReference type="InterPro" id="IPR006005">
    <property type="entry name" value="Glut_synth_ssu1"/>
</dbReference>
<protein>
    <submittedName>
        <fullName evidence="7">Glutamate synthase subunit beta</fullName>
    </submittedName>
</protein>
<evidence type="ECO:0000256" key="3">
    <source>
        <dbReference type="ARBA" id="ARBA00023164"/>
    </source>
</evidence>
<keyword evidence="1" id="KW-0028">Amino-acid biosynthesis</keyword>
<evidence type="ECO:0000259" key="6">
    <source>
        <dbReference type="Pfam" id="PF14691"/>
    </source>
</evidence>
<dbReference type="Pfam" id="PF07992">
    <property type="entry name" value="Pyr_redox_2"/>
    <property type="match status" value="2"/>
</dbReference>
<reference evidence="7 8" key="1">
    <citation type="submission" date="2022-03" db="EMBL/GenBank/DDBJ databases">
        <title>Novel taxa within the pig intestine.</title>
        <authorList>
            <person name="Wylensek D."/>
            <person name="Bishof K."/>
            <person name="Afrizal A."/>
            <person name="Clavel T."/>
        </authorList>
    </citation>
    <scope>NUCLEOTIDE SEQUENCE [LARGE SCALE GENOMIC DNA]</scope>
    <source>
        <strain evidence="7 8">CLA-KB-P66</strain>
    </source>
</reference>
<dbReference type="Gene3D" id="3.50.50.60">
    <property type="entry name" value="FAD/NAD(P)-binding domain"/>
    <property type="match status" value="2"/>
</dbReference>
<dbReference type="InterPro" id="IPR023753">
    <property type="entry name" value="FAD/NAD-binding_dom"/>
</dbReference>
<dbReference type="Proteomes" id="UP001275932">
    <property type="component" value="Unassembled WGS sequence"/>
</dbReference>
<evidence type="ECO:0000256" key="1">
    <source>
        <dbReference type="ARBA" id="ARBA00022605"/>
    </source>
</evidence>
<evidence type="ECO:0000313" key="7">
    <source>
        <dbReference type="EMBL" id="MDX8415013.1"/>
    </source>
</evidence>
<name>A0ABU4WFH6_9BACT</name>
<dbReference type="InterPro" id="IPR009051">
    <property type="entry name" value="Helical_ferredxn"/>
</dbReference>
<dbReference type="EMBL" id="JALBUT010000002">
    <property type="protein sequence ID" value="MDX8415013.1"/>
    <property type="molecule type" value="Genomic_DNA"/>
</dbReference>
<keyword evidence="8" id="KW-1185">Reference proteome</keyword>
<keyword evidence="2" id="KW-0560">Oxidoreductase</keyword>
<evidence type="ECO:0000259" key="5">
    <source>
        <dbReference type="Pfam" id="PF07992"/>
    </source>
</evidence>
<evidence type="ECO:0000256" key="2">
    <source>
        <dbReference type="ARBA" id="ARBA00023002"/>
    </source>
</evidence>
<feature type="domain" description="FAD/NAD(P)-binding" evidence="5">
    <location>
        <begin position="382"/>
        <end position="455"/>
    </location>
</feature>
<dbReference type="SUPFAM" id="SSF46548">
    <property type="entry name" value="alpha-helical ferredoxin"/>
    <property type="match status" value="1"/>
</dbReference>
<accession>A0ABU4WFH6</accession>
<evidence type="ECO:0000256" key="4">
    <source>
        <dbReference type="ARBA" id="ARBA00029440"/>
    </source>
</evidence>
<dbReference type="PRINTS" id="PR00419">
    <property type="entry name" value="ADXRDTASE"/>
</dbReference>
<evidence type="ECO:0000313" key="8">
    <source>
        <dbReference type="Proteomes" id="UP001275932"/>
    </source>
</evidence>
<dbReference type="InterPro" id="IPR051394">
    <property type="entry name" value="Glutamate_Synthase"/>
</dbReference>
<sequence>MLKDFLQIPRRNPQYRAGRTEDFKDVEIRPSREIVAEQSKRCMGCGIAFCNAYGCPLGNSIPEFNAAVCGGRMEYAYKILSITSPFPEFTSRVCPALCEAACCAGLPSEPTTIKQIEYEIIESAFNEGLVKPRSSAFHSGRRVAVIGSGPAGLACADKLCSLGHEVCVFEKRHRAGGLLRYGIPNFKLEKNVIDRRIALMCEAGITFEYDVDVGSDVSLDFLKRKFDAVALCIGAEEPRDLKIKGRELGGIHFALEFLNSQARFLSGESDSLKISAKDKNVLIIGGGDTGSDCLGTAIRQGAKSVVQIEIMPEPPSSRDSSTPWPMWEYKKRTSSSHLEGGSRMWSVGSSEFSGENGMVCALKAKRLKWTFENGRPKTFEEIEGSDFEIKAELVLLCMGFTGVKRGGLVEDSGAELSTRGVLKVSSDFQTSIGGVFACGDAASGASLVVRAIASGRNLAENIDKFFKTNVK</sequence>
<keyword evidence="3" id="KW-0314">Glutamate biosynthesis</keyword>
<dbReference type="RefSeq" id="WP_370396458.1">
    <property type="nucleotide sequence ID" value="NZ_JALBUT010000002.1"/>
</dbReference>
<gene>
    <name evidence="7" type="ORF">MOX91_02285</name>
</gene>
<dbReference type="InterPro" id="IPR028261">
    <property type="entry name" value="DPD_II"/>
</dbReference>
<dbReference type="NCBIfam" id="TIGR01317">
    <property type="entry name" value="GOGAT_sm_gam"/>
    <property type="match status" value="1"/>
</dbReference>
<dbReference type="SUPFAM" id="SSF51971">
    <property type="entry name" value="Nucleotide-binding domain"/>
    <property type="match status" value="2"/>
</dbReference>
<feature type="domain" description="Dihydroprymidine dehydrogenase" evidence="6">
    <location>
        <begin position="20"/>
        <end position="127"/>
    </location>
</feature>
<feature type="domain" description="FAD/NAD(P)-binding" evidence="5">
    <location>
        <begin position="142"/>
        <end position="314"/>
    </location>
</feature>
<dbReference type="InterPro" id="IPR036188">
    <property type="entry name" value="FAD/NAD-bd_sf"/>
</dbReference>
<proteinExistence type="predicted"/>